<evidence type="ECO:0000313" key="5">
    <source>
        <dbReference type="EMBL" id="RQM12111.1"/>
    </source>
</evidence>
<name>W4FS45_APHAT</name>
<dbReference type="STRING" id="112090.W4FS45"/>
<dbReference type="Pfam" id="PF00241">
    <property type="entry name" value="Cofilin_ADF"/>
    <property type="match status" value="1"/>
</dbReference>
<dbReference type="GO" id="GO:0030042">
    <property type="term" value="P:actin filament depolymerization"/>
    <property type="evidence" value="ECO:0007669"/>
    <property type="project" value="InterPro"/>
</dbReference>
<comment type="similarity">
    <text evidence="1">Belongs to the actin-binding proteins ADF family.</text>
</comment>
<dbReference type="RefSeq" id="XP_009840256.1">
    <property type="nucleotide sequence ID" value="XM_009841954.1"/>
</dbReference>
<keyword evidence="6" id="KW-1185">Reference proteome</keyword>
<evidence type="ECO:0000259" key="3">
    <source>
        <dbReference type="PROSITE" id="PS51263"/>
    </source>
</evidence>
<dbReference type="EMBL" id="MZMZ02005876">
    <property type="protein sequence ID" value="RQM12111.1"/>
    <property type="molecule type" value="Genomic_DNA"/>
</dbReference>
<dbReference type="InterPro" id="IPR017904">
    <property type="entry name" value="ADF/Cofilin"/>
</dbReference>
<dbReference type="Proteomes" id="UP000284702">
    <property type="component" value="Unassembled WGS sequence"/>
</dbReference>
<keyword evidence="2" id="KW-0009">Actin-binding</keyword>
<dbReference type="GO" id="GO:0015629">
    <property type="term" value="C:actin cytoskeleton"/>
    <property type="evidence" value="ECO:0007669"/>
    <property type="project" value="InterPro"/>
</dbReference>
<evidence type="ECO:0000256" key="1">
    <source>
        <dbReference type="ARBA" id="ARBA00006844"/>
    </source>
</evidence>
<dbReference type="PANTHER" id="PTHR11913">
    <property type="entry name" value="COFILIN-RELATED"/>
    <property type="match status" value="1"/>
</dbReference>
<dbReference type="SMART" id="SM00102">
    <property type="entry name" value="ADF"/>
    <property type="match status" value="1"/>
</dbReference>
<dbReference type="InterPro" id="IPR002108">
    <property type="entry name" value="ADF-H"/>
</dbReference>
<dbReference type="VEuPathDB" id="FungiDB:H257_14196"/>
<accession>W4FS45</accession>
<dbReference type="PROSITE" id="PS51263">
    <property type="entry name" value="ADF_H"/>
    <property type="match status" value="1"/>
</dbReference>
<dbReference type="GeneID" id="20816192"/>
<sequence length="172" mass="18642">MLDLTVKSCSGDMAEPHAKTAGIPLQYANSGASSAPVNPTEESLAAFKDIKMKRKFRFVFFRIDGLAIVVDNAGAPSATHVELLASLPHADCRYVIYDHDVQLPDGRRSSKLYFLLWSPPSASPNHKMGYAHGKSAFRAHCDGCLDINASDIVDVQAALGLATDDDDDDDEF</sequence>
<feature type="domain" description="ADF-H" evidence="3">
    <location>
        <begin position="34"/>
        <end position="172"/>
    </location>
</feature>
<dbReference type="InterPro" id="IPR029006">
    <property type="entry name" value="ADF-H/Gelsolin-like_dom_sf"/>
</dbReference>
<dbReference type="OrthoDB" id="10249245at2759"/>
<protein>
    <recommendedName>
        <fullName evidence="3">ADF-H domain-containing protein</fullName>
    </recommendedName>
</protein>
<reference evidence="5 6" key="2">
    <citation type="submission" date="2018-07" db="EMBL/GenBank/DDBJ databases">
        <title>Annotation of Aphanomyces astaci genome assembly.</title>
        <authorList>
            <person name="Studholme D.J."/>
        </authorList>
    </citation>
    <scope>NUCLEOTIDE SEQUENCE [LARGE SCALE GENOMIC DNA]</scope>
    <source>
        <strain evidence="5">Pc</strain>
    </source>
</reference>
<dbReference type="Gene3D" id="3.40.20.10">
    <property type="entry name" value="Severin"/>
    <property type="match status" value="1"/>
</dbReference>
<dbReference type="SUPFAM" id="SSF55753">
    <property type="entry name" value="Actin depolymerizing proteins"/>
    <property type="match status" value="1"/>
</dbReference>
<organism evidence="4">
    <name type="scientific">Aphanomyces astaci</name>
    <name type="common">Crayfish plague agent</name>
    <dbReference type="NCBI Taxonomy" id="112090"/>
    <lineage>
        <taxon>Eukaryota</taxon>
        <taxon>Sar</taxon>
        <taxon>Stramenopiles</taxon>
        <taxon>Oomycota</taxon>
        <taxon>Saprolegniomycetes</taxon>
        <taxon>Saprolegniales</taxon>
        <taxon>Verrucalvaceae</taxon>
        <taxon>Aphanomyces</taxon>
    </lineage>
</organism>
<evidence type="ECO:0000313" key="4">
    <source>
        <dbReference type="EMBL" id="ETV70297.1"/>
    </source>
</evidence>
<evidence type="ECO:0000256" key="2">
    <source>
        <dbReference type="ARBA" id="ARBA00023203"/>
    </source>
</evidence>
<reference evidence="4" key="1">
    <citation type="submission" date="2013-12" db="EMBL/GenBank/DDBJ databases">
        <title>The Genome Sequence of Aphanomyces astaci APO3.</title>
        <authorList>
            <consortium name="The Broad Institute Genomics Platform"/>
            <person name="Russ C."/>
            <person name="Tyler B."/>
            <person name="van West P."/>
            <person name="Dieguez-Uribeondo J."/>
            <person name="Young S.K."/>
            <person name="Zeng Q."/>
            <person name="Gargeya S."/>
            <person name="Fitzgerald M."/>
            <person name="Abouelleil A."/>
            <person name="Alvarado L."/>
            <person name="Chapman S.B."/>
            <person name="Gainer-Dewar J."/>
            <person name="Goldberg J."/>
            <person name="Griggs A."/>
            <person name="Gujja S."/>
            <person name="Hansen M."/>
            <person name="Howarth C."/>
            <person name="Imamovic A."/>
            <person name="Ireland A."/>
            <person name="Larimer J."/>
            <person name="McCowan C."/>
            <person name="Murphy C."/>
            <person name="Pearson M."/>
            <person name="Poon T.W."/>
            <person name="Priest M."/>
            <person name="Roberts A."/>
            <person name="Saif S."/>
            <person name="Shea T."/>
            <person name="Sykes S."/>
            <person name="Wortman J."/>
            <person name="Nusbaum C."/>
            <person name="Birren B."/>
        </authorList>
    </citation>
    <scope>NUCLEOTIDE SEQUENCE [LARGE SCALE GENOMIC DNA]</scope>
    <source>
        <strain evidence="4">APO3</strain>
    </source>
</reference>
<dbReference type="CDD" id="cd11286">
    <property type="entry name" value="ADF_cofilin_like"/>
    <property type="match status" value="1"/>
</dbReference>
<gene>
    <name evidence="5" type="ORF">B5M09_009594</name>
    <name evidence="4" type="ORF">H257_14196</name>
</gene>
<dbReference type="GO" id="GO:0003779">
    <property type="term" value="F:actin binding"/>
    <property type="evidence" value="ECO:0007669"/>
    <property type="project" value="UniProtKB-KW"/>
</dbReference>
<dbReference type="EMBL" id="KI913167">
    <property type="protein sequence ID" value="ETV70297.1"/>
    <property type="molecule type" value="Genomic_DNA"/>
</dbReference>
<dbReference type="AlphaFoldDB" id="W4FS45"/>
<proteinExistence type="inferred from homology"/>
<evidence type="ECO:0000313" key="6">
    <source>
        <dbReference type="Proteomes" id="UP000284702"/>
    </source>
</evidence>